<gene>
    <name evidence="1" type="ORF">ABJI51_03275</name>
</gene>
<name>A0ABV0L7D3_9PSEU</name>
<dbReference type="Proteomes" id="UP001440984">
    <property type="component" value="Unassembled WGS sequence"/>
</dbReference>
<reference evidence="1 2" key="1">
    <citation type="submission" date="2024-05" db="EMBL/GenBank/DDBJ databases">
        <authorList>
            <person name="Zhao H."/>
            <person name="Xu Y."/>
            <person name="Lin S."/>
            <person name="Spain J.C."/>
            <person name="Zhou N.-Y."/>
        </authorList>
    </citation>
    <scope>NUCLEOTIDE SEQUENCE [LARGE SCALE GENOMIC DNA]</scope>
    <source>
        <strain evidence="1 2">NEAU-NG30</strain>
    </source>
</reference>
<accession>A0ABV0L7D3</accession>
<keyword evidence="2" id="KW-1185">Reference proteome</keyword>
<protein>
    <submittedName>
        <fullName evidence="1">Uncharacterized protein</fullName>
    </submittedName>
</protein>
<comment type="caution">
    <text evidence="1">The sequence shown here is derived from an EMBL/GenBank/DDBJ whole genome shotgun (WGS) entry which is preliminary data.</text>
</comment>
<dbReference type="EMBL" id="JBDZYD010000001">
    <property type="protein sequence ID" value="MEQ0558081.1"/>
    <property type="molecule type" value="Genomic_DNA"/>
</dbReference>
<dbReference type="RefSeq" id="WP_348947408.1">
    <property type="nucleotide sequence ID" value="NZ_JBDZYD010000001.1"/>
</dbReference>
<evidence type="ECO:0000313" key="2">
    <source>
        <dbReference type="Proteomes" id="UP001440984"/>
    </source>
</evidence>
<evidence type="ECO:0000313" key="1">
    <source>
        <dbReference type="EMBL" id="MEQ0558081.1"/>
    </source>
</evidence>
<organism evidence="1 2">
    <name type="scientific">Amycolatopsis melonis</name>
    <dbReference type="NCBI Taxonomy" id="3156488"/>
    <lineage>
        <taxon>Bacteria</taxon>
        <taxon>Bacillati</taxon>
        <taxon>Actinomycetota</taxon>
        <taxon>Actinomycetes</taxon>
        <taxon>Pseudonocardiales</taxon>
        <taxon>Pseudonocardiaceae</taxon>
        <taxon>Amycolatopsis</taxon>
    </lineage>
</organism>
<proteinExistence type="predicted"/>
<sequence length="53" mass="5401">MGTAAQVVVVTVAVLVVLARLAAALCQARTDGRIAARRAREDTAGSPGALARR</sequence>